<keyword evidence="1" id="KW-0813">Transport</keyword>
<keyword evidence="3 5" id="KW-0067">ATP-binding</keyword>
<gene>
    <name evidence="5" type="ORF">HMPREF3230_01019</name>
</gene>
<comment type="caution">
    <text evidence="5">The sequence shown here is derived from an EMBL/GenBank/DDBJ whole genome shotgun (WGS) entry which is preliminary data.</text>
</comment>
<organism evidence="5 6">
    <name type="scientific">Gardnerella vaginalis</name>
    <dbReference type="NCBI Taxonomy" id="2702"/>
    <lineage>
        <taxon>Bacteria</taxon>
        <taxon>Bacillati</taxon>
        <taxon>Actinomycetota</taxon>
        <taxon>Actinomycetes</taxon>
        <taxon>Bifidobacteriales</taxon>
        <taxon>Bifidobacteriaceae</taxon>
        <taxon>Gardnerella</taxon>
    </lineage>
</organism>
<dbReference type="GO" id="GO:0016887">
    <property type="term" value="F:ATP hydrolysis activity"/>
    <property type="evidence" value="ECO:0007669"/>
    <property type="project" value="InterPro"/>
</dbReference>
<feature type="domain" description="ABC transporter" evidence="4">
    <location>
        <begin position="10"/>
        <end position="237"/>
    </location>
</feature>
<dbReference type="PROSITE" id="PS00211">
    <property type="entry name" value="ABC_TRANSPORTER_1"/>
    <property type="match status" value="1"/>
</dbReference>
<evidence type="ECO:0000313" key="6">
    <source>
        <dbReference type="Proteomes" id="UP000070505"/>
    </source>
</evidence>
<dbReference type="GO" id="GO:0005524">
    <property type="term" value="F:ATP binding"/>
    <property type="evidence" value="ECO:0007669"/>
    <property type="project" value="UniProtKB-KW"/>
</dbReference>
<protein>
    <submittedName>
        <fullName evidence="5">ABC transporter, ATP-binding protein</fullName>
    </submittedName>
</protein>
<dbReference type="Gene3D" id="3.40.50.300">
    <property type="entry name" value="P-loop containing nucleotide triphosphate hydrolases"/>
    <property type="match status" value="1"/>
</dbReference>
<dbReference type="PANTHER" id="PTHR42939:SF1">
    <property type="entry name" value="ABC TRANSPORTER ATP-BINDING PROTEIN ALBC-RELATED"/>
    <property type="match status" value="1"/>
</dbReference>
<dbReference type="Proteomes" id="UP000070505">
    <property type="component" value="Unassembled WGS sequence"/>
</dbReference>
<evidence type="ECO:0000313" key="5">
    <source>
        <dbReference type="EMBL" id="KXI16511.1"/>
    </source>
</evidence>
<accession>A0A135Z4H1</accession>
<evidence type="ECO:0000256" key="3">
    <source>
        <dbReference type="ARBA" id="ARBA00022840"/>
    </source>
</evidence>
<evidence type="ECO:0000256" key="1">
    <source>
        <dbReference type="ARBA" id="ARBA00022448"/>
    </source>
</evidence>
<dbReference type="Pfam" id="PF00005">
    <property type="entry name" value="ABC_tran"/>
    <property type="match status" value="1"/>
</dbReference>
<dbReference type="InterPro" id="IPR027417">
    <property type="entry name" value="P-loop_NTPase"/>
</dbReference>
<name>A0A135Z4H1_GARVA</name>
<dbReference type="CDD" id="cd03230">
    <property type="entry name" value="ABC_DR_subfamily_A"/>
    <property type="match status" value="1"/>
</dbReference>
<evidence type="ECO:0000259" key="4">
    <source>
        <dbReference type="PROSITE" id="PS50893"/>
    </source>
</evidence>
<dbReference type="InterPro" id="IPR003439">
    <property type="entry name" value="ABC_transporter-like_ATP-bd"/>
</dbReference>
<dbReference type="PROSITE" id="PS50893">
    <property type="entry name" value="ABC_TRANSPORTER_2"/>
    <property type="match status" value="1"/>
</dbReference>
<dbReference type="EMBL" id="LSRC01000044">
    <property type="protein sequence ID" value="KXI16511.1"/>
    <property type="molecule type" value="Genomic_DNA"/>
</dbReference>
<keyword evidence="2" id="KW-0547">Nucleotide-binding</keyword>
<dbReference type="InterPro" id="IPR051782">
    <property type="entry name" value="ABC_Transporter_VariousFunc"/>
</dbReference>
<dbReference type="PATRIC" id="fig|2702.101.peg.1007"/>
<dbReference type="AlphaFoldDB" id="A0A135Z4H1"/>
<dbReference type="RefSeq" id="WP_075523797.1">
    <property type="nucleotide sequence ID" value="NZ_KQ961871.1"/>
</dbReference>
<dbReference type="SUPFAM" id="SSF52540">
    <property type="entry name" value="P-loop containing nucleoside triphosphate hydrolases"/>
    <property type="match status" value="1"/>
</dbReference>
<proteinExistence type="predicted"/>
<evidence type="ECO:0000256" key="2">
    <source>
        <dbReference type="ARBA" id="ARBA00022741"/>
    </source>
</evidence>
<sequence>MSGENELKALEIKGLSFGYNSAHEVVKNLSFSVDFGGVTGLIGPNGSGKSTLIRLSGDLIKPRSGKITVCGNLSTTKEAKKDSILLASNDYLPEFLTGLEYLRFIHNMYGMQCDVFEVQRLFSRYQMDYRWDDLIEDYSHGMRKKVQLIAAIMVARPLTMIDETPNGIDIEALYNFEVDIRNMVCEKNGVLLCTHNFSMLERIADHIALMSHGEILVYEECRALVSKYGSIDAFVKANIPQLGGEGSEY</sequence>
<reference evidence="5 6" key="1">
    <citation type="submission" date="2016-02" db="EMBL/GenBank/DDBJ databases">
        <authorList>
            <person name="Wen L."/>
            <person name="He K."/>
            <person name="Yang H."/>
        </authorList>
    </citation>
    <scope>NUCLEOTIDE SEQUENCE [LARGE SCALE GENOMIC DNA]</scope>
    <source>
        <strain evidence="5 6">CMW7778B</strain>
    </source>
</reference>
<dbReference type="PANTHER" id="PTHR42939">
    <property type="entry name" value="ABC TRANSPORTER ATP-BINDING PROTEIN ALBC-RELATED"/>
    <property type="match status" value="1"/>
</dbReference>
<dbReference type="InterPro" id="IPR017871">
    <property type="entry name" value="ABC_transporter-like_CS"/>
</dbReference>